<evidence type="ECO:0000313" key="2">
    <source>
        <dbReference type="EMBL" id="KAG5278107.1"/>
    </source>
</evidence>
<dbReference type="EMBL" id="JADWDJ010000007">
    <property type="protein sequence ID" value="KAG5278107.1"/>
    <property type="molecule type" value="Genomic_DNA"/>
</dbReference>
<name>A0AAV6GXJ7_9TELE</name>
<dbReference type="AlphaFoldDB" id="A0AAV6GXJ7"/>
<keyword evidence="3" id="KW-1185">Reference proteome</keyword>
<evidence type="ECO:0000313" key="3">
    <source>
        <dbReference type="Proteomes" id="UP000823561"/>
    </source>
</evidence>
<feature type="region of interest" description="Disordered" evidence="1">
    <location>
        <begin position="1"/>
        <end position="68"/>
    </location>
</feature>
<organism evidence="2 3">
    <name type="scientific">Alosa alosa</name>
    <name type="common">allis shad</name>
    <dbReference type="NCBI Taxonomy" id="278164"/>
    <lineage>
        <taxon>Eukaryota</taxon>
        <taxon>Metazoa</taxon>
        <taxon>Chordata</taxon>
        <taxon>Craniata</taxon>
        <taxon>Vertebrata</taxon>
        <taxon>Euteleostomi</taxon>
        <taxon>Actinopterygii</taxon>
        <taxon>Neopterygii</taxon>
        <taxon>Teleostei</taxon>
        <taxon>Clupei</taxon>
        <taxon>Clupeiformes</taxon>
        <taxon>Clupeoidei</taxon>
        <taxon>Clupeidae</taxon>
        <taxon>Alosa</taxon>
    </lineage>
</organism>
<reference evidence="2" key="1">
    <citation type="submission" date="2020-10" db="EMBL/GenBank/DDBJ databases">
        <title>Chromosome-scale genome assembly of the Allis shad, Alosa alosa.</title>
        <authorList>
            <person name="Margot Z."/>
            <person name="Christophe K."/>
            <person name="Cabau C."/>
            <person name="Louis A."/>
            <person name="Berthelot C."/>
            <person name="Parey E."/>
            <person name="Roest Crollius H."/>
            <person name="Montfort J."/>
            <person name="Robinson-Rechavi M."/>
            <person name="Bucao C."/>
            <person name="Bouchez O."/>
            <person name="Gislard M."/>
            <person name="Lluch J."/>
            <person name="Milhes M."/>
            <person name="Lampietro C."/>
            <person name="Lopez Roques C."/>
            <person name="Donnadieu C."/>
            <person name="Braasch I."/>
            <person name="Desvignes T."/>
            <person name="Postlethwait J."/>
            <person name="Bobe J."/>
            <person name="Guiguen Y."/>
        </authorList>
    </citation>
    <scope>NUCLEOTIDE SEQUENCE</scope>
    <source>
        <strain evidence="2">M-15738</strain>
        <tissue evidence="2">Blood</tissue>
    </source>
</reference>
<protein>
    <submittedName>
        <fullName evidence="2">Uncharacterized protein</fullName>
    </submittedName>
</protein>
<gene>
    <name evidence="2" type="ORF">AALO_G00095260</name>
</gene>
<comment type="caution">
    <text evidence="2">The sequence shown here is derived from an EMBL/GenBank/DDBJ whole genome shotgun (WGS) entry which is preliminary data.</text>
</comment>
<sequence>MRNEKNLKGNKTKERMMVQKDEEEQGLEREREKNKKGERKEESGERGKRGEREKTKKEGGRWRRMEKH</sequence>
<proteinExistence type="predicted"/>
<evidence type="ECO:0000256" key="1">
    <source>
        <dbReference type="SAM" id="MobiDB-lite"/>
    </source>
</evidence>
<accession>A0AAV6GXJ7</accession>
<dbReference type="Proteomes" id="UP000823561">
    <property type="component" value="Chromosome 7"/>
</dbReference>